<accession>A0A0H2S4F9</accession>
<evidence type="ECO:0000313" key="2">
    <source>
        <dbReference type="EMBL" id="KLO18854.1"/>
    </source>
</evidence>
<dbReference type="EMBL" id="KQ085891">
    <property type="protein sequence ID" value="KLO18854.1"/>
    <property type="molecule type" value="Genomic_DNA"/>
</dbReference>
<evidence type="ECO:0000313" key="3">
    <source>
        <dbReference type="Proteomes" id="UP000053477"/>
    </source>
</evidence>
<evidence type="ECO:0000256" key="1">
    <source>
        <dbReference type="SAM" id="MobiDB-lite"/>
    </source>
</evidence>
<dbReference type="AlphaFoldDB" id="A0A0H2S4F9"/>
<sequence length="159" mass="18011">MMLIMLWRRADDAMQDEARRDHAYGDGGARSRAGTRTVRTLHAHRLLSSVFSLSSLSSHRIKRELVKKNVCNSVWWALAGENERIGSKTKQREKEKEQAPTLAPEPQSLRAPTVTCQTSSPHNRLPVKRRRSDARLLLCQPRPCASITSRRDGGLRSSR</sequence>
<keyword evidence="3" id="KW-1185">Reference proteome</keyword>
<dbReference type="Proteomes" id="UP000053477">
    <property type="component" value="Unassembled WGS sequence"/>
</dbReference>
<gene>
    <name evidence="2" type="ORF">SCHPADRAFT_102940</name>
</gene>
<feature type="region of interest" description="Disordered" evidence="1">
    <location>
        <begin position="85"/>
        <end position="132"/>
    </location>
</feature>
<dbReference type="InParanoid" id="A0A0H2S4F9"/>
<reference evidence="2 3" key="1">
    <citation type="submission" date="2015-04" db="EMBL/GenBank/DDBJ databases">
        <title>Complete genome sequence of Schizopora paradoxa KUC8140, a cosmopolitan wood degrader in East Asia.</title>
        <authorList>
            <consortium name="DOE Joint Genome Institute"/>
            <person name="Min B."/>
            <person name="Park H."/>
            <person name="Jang Y."/>
            <person name="Kim J.-J."/>
            <person name="Kim K.H."/>
            <person name="Pangilinan J."/>
            <person name="Lipzen A."/>
            <person name="Riley R."/>
            <person name="Grigoriev I.V."/>
            <person name="Spatafora J.W."/>
            <person name="Choi I.-G."/>
        </authorList>
    </citation>
    <scope>NUCLEOTIDE SEQUENCE [LARGE SCALE GENOMIC DNA]</scope>
    <source>
        <strain evidence="2 3">KUC8140</strain>
    </source>
</reference>
<protein>
    <submittedName>
        <fullName evidence="2">Uncharacterized protein</fullName>
    </submittedName>
</protein>
<organism evidence="2 3">
    <name type="scientific">Schizopora paradoxa</name>
    <dbReference type="NCBI Taxonomy" id="27342"/>
    <lineage>
        <taxon>Eukaryota</taxon>
        <taxon>Fungi</taxon>
        <taxon>Dikarya</taxon>
        <taxon>Basidiomycota</taxon>
        <taxon>Agaricomycotina</taxon>
        <taxon>Agaricomycetes</taxon>
        <taxon>Hymenochaetales</taxon>
        <taxon>Schizoporaceae</taxon>
        <taxon>Schizopora</taxon>
    </lineage>
</organism>
<name>A0A0H2S4F9_9AGAM</name>
<proteinExistence type="predicted"/>
<feature type="compositionally biased region" description="Basic and acidic residues" evidence="1">
    <location>
        <begin position="85"/>
        <end position="98"/>
    </location>
</feature>